<dbReference type="InterPro" id="IPR014862">
    <property type="entry name" value="TrwC"/>
</dbReference>
<dbReference type="NCBIfam" id="TIGR02686">
    <property type="entry name" value="relax_trwC"/>
    <property type="match status" value="1"/>
</dbReference>
<dbReference type="CDD" id="cd17933">
    <property type="entry name" value="DEXSc_RecD-like"/>
    <property type="match status" value="1"/>
</dbReference>
<dbReference type="InterPro" id="IPR027417">
    <property type="entry name" value="P-loop_NTPase"/>
</dbReference>
<keyword evidence="4" id="KW-1185">Reference proteome</keyword>
<dbReference type="Pfam" id="PF13604">
    <property type="entry name" value="AAA_30"/>
    <property type="match status" value="1"/>
</dbReference>
<evidence type="ECO:0000259" key="2">
    <source>
        <dbReference type="Pfam" id="PF08751"/>
    </source>
</evidence>
<dbReference type="InterPro" id="IPR014059">
    <property type="entry name" value="TraI/TrwC_relax"/>
</dbReference>
<evidence type="ECO:0000313" key="4">
    <source>
        <dbReference type="Proteomes" id="UP000216857"/>
    </source>
</evidence>
<evidence type="ECO:0000313" key="3">
    <source>
        <dbReference type="EMBL" id="OZI26031.1"/>
    </source>
</evidence>
<comment type="caution">
    <text evidence="3">The sequence shown here is derived from an EMBL/GenBank/DDBJ whole genome shotgun (WGS) entry which is preliminary data.</text>
</comment>
<organism evidence="3 4">
    <name type="scientific">Bordetella genomosp. 9</name>
    <dbReference type="NCBI Taxonomy" id="1416803"/>
    <lineage>
        <taxon>Bacteria</taxon>
        <taxon>Pseudomonadati</taxon>
        <taxon>Pseudomonadota</taxon>
        <taxon>Betaproteobacteria</taxon>
        <taxon>Burkholderiales</taxon>
        <taxon>Alcaligenaceae</taxon>
        <taxon>Bordetella</taxon>
    </lineage>
</organism>
<feature type="domain" description="TrwC relaxase" evidence="2">
    <location>
        <begin position="12"/>
        <end position="292"/>
    </location>
</feature>
<dbReference type="SUPFAM" id="SSF52540">
    <property type="entry name" value="P-loop containing nucleoside triphosphate hydrolases"/>
    <property type="match status" value="2"/>
</dbReference>
<evidence type="ECO:0000256" key="1">
    <source>
        <dbReference type="SAM" id="MobiDB-lite"/>
    </source>
</evidence>
<dbReference type="EMBL" id="NEVJ01000001">
    <property type="protein sequence ID" value="OZI26031.1"/>
    <property type="molecule type" value="Genomic_DNA"/>
</dbReference>
<dbReference type="SUPFAM" id="SSF55464">
    <property type="entry name" value="Origin of replication-binding domain, RBD-like"/>
    <property type="match status" value="1"/>
</dbReference>
<dbReference type="AlphaFoldDB" id="A0A261RMB6"/>
<name>A0A261RMB6_9BORD</name>
<protein>
    <submittedName>
        <fullName evidence="3">TrwC protein</fullName>
    </submittedName>
</protein>
<sequence length="995" mass="109380">MISRKILHRHSAGKAMHYYSEQKDDYFSREGGAAQWQGKAAAALGLTGEIDPAQFADAMRGDFGPGIQLPYSVRLDSNARAALDLTFSTPKSVSIQALVGRDPSVLAAHDQAVTRALEFLEAEMVLARRKGNGSTSVERTGNAAIAKWRHETSRPSRDALADPQLHTHALVMNITQRADGSWTAMGNEEIFRSLKLLDAVYQAELATQLEKAGYALRHEGGHFELAHISRSEIEAFSKRSMTIEAELAQIGETRRTASHGVKQTVTLRTRQAKTPEVSRESLQADWERQARDMGLDLAPRKKEHEHLSGQEFGSEHGRDGPSTHESAHATAEGQTSIPGRGPKQRRAGTASRHGSPPDRARERVASEALRWAIKHLTERESVMREKNLLETALNHSRGTGVTLGDVRQAIHAFVKQGQIILGTQLYRPSTQQDGQALSRNDWIRSLMVSGKTHKEAVSAIRRAIAHRELMPADPHYTTQAAREREKRILQIEREGRGKAMPILSAEAAQASLAGRSLKPGQVAAGELILSTSNRVVGVQGLAGTGKSHMLDQVKKIAEESGYTVRAVASYGMQIRALRELGVEANTIASVLEARNQDRFKIDDKTVLVVDEAGVVPTRLMERLLQRAEGAGARVVLLGDTGQTKAIEAGRPFHQLQAAGMPTALMGDIIRQKNPHLKKAVELAAVGKASASLGLLDAKLQSVHQVSDNAERYHKIAQRYATLSPDDRRETLIVTGTNDSRNALNDAAHEALGLAGSGFDFEMLTRRDTTQAERRQAKYYQIGDILQPERNYVNGVLMQGQMYRIVDQDVRRNRLTVEHVETRVRTTFNPSRAAKLSVYQPVQAELSAGDWVRVTRNDAARDLVNGARFEVLAVTPTSVTIGSGKRTVLLDARTLLHLDRAYATTSHSAQGLTADRVLINAESFSRTTKQDVYYVAVSRARYQTEVYTDNRTKLPAAVARSEDKTAALDIGLAYMGAPRRADGHANERPTTSERQL</sequence>
<dbReference type="RefSeq" id="WP_094845151.1">
    <property type="nucleotide sequence ID" value="NZ_NEVJ01000001.1"/>
</dbReference>
<feature type="region of interest" description="Disordered" evidence="1">
    <location>
        <begin position="254"/>
        <end position="287"/>
    </location>
</feature>
<feature type="region of interest" description="Disordered" evidence="1">
    <location>
        <begin position="302"/>
        <end position="363"/>
    </location>
</feature>
<reference evidence="3" key="1">
    <citation type="submission" date="2017-05" db="EMBL/GenBank/DDBJ databases">
        <title>Complete and WGS of Bordetella genogroups.</title>
        <authorList>
            <person name="Spilker T."/>
            <person name="Lipuma J."/>
        </authorList>
    </citation>
    <scope>NUCLEOTIDE SEQUENCE</scope>
    <source>
        <strain evidence="3">AU21707</strain>
    </source>
</reference>
<dbReference type="Gene3D" id="3.40.50.300">
    <property type="entry name" value="P-loop containing nucleotide triphosphate hydrolases"/>
    <property type="match status" value="2"/>
</dbReference>
<dbReference type="NCBIfam" id="NF041492">
    <property type="entry name" value="MobF"/>
    <property type="match status" value="1"/>
</dbReference>
<accession>A0A261RMB6</accession>
<dbReference type="CDD" id="cd18809">
    <property type="entry name" value="SF1_C_RecD"/>
    <property type="match status" value="1"/>
</dbReference>
<dbReference type="Proteomes" id="UP000216857">
    <property type="component" value="Unassembled WGS sequence"/>
</dbReference>
<feature type="compositionally biased region" description="Basic and acidic residues" evidence="1">
    <location>
        <begin position="302"/>
        <end position="327"/>
    </location>
</feature>
<proteinExistence type="predicted"/>
<dbReference type="Pfam" id="PF08751">
    <property type="entry name" value="TrwC"/>
    <property type="match status" value="1"/>
</dbReference>
<dbReference type="OrthoDB" id="1634048at2"/>
<gene>
    <name evidence="3" type="ORF">CAL26_01365</name>
</gene>